<evidence type="ECO:0000313" key="1">
    <source>
        <dbReference type="EMBL" id="ENN74510.1"/>
    </source>
</evidence>
<name>N6TYY3_DENPD</name>
<proteinExistence type="predicted"/>
<dbReference type="HOGENOM" id="CLU_1385474_0_0_1"/>
<organism evidence="1">
    <name type="scientific">Dendroctonus ponderosae</name>
    <name type="common">Mountain pine beetle</name>
    <dbReference type="NCBI Taxonomy" id="77166"/>
    <lineage>
        <taxon>Eukaryota</taxon>
        <taxon>Metazoa</taxon>
        <taxon>Ecdysozoa</taxon>
        <taxon>Arthropoda</taxon>
        <taxon>Hexapoda</taxon>
        <taxon>Insecta</taxon>
        <taxon>Pterygota</taxon>
        <taxon>Neoptera</taxon>
        <taxon>Endopterygota</taxon>
        <taxon>Coleoptera</taxon>
        <taxon>Polyphaga</taxon>
        <taxon>Cucujiformia</taxon>
        <taxon>Curculionidae</taxon>
        <taxon>Scolytinae</taxon>
        <taxon>Dendroctonus</taxon>
    </lineage>
</organism>
<reference evidence="1" key="1">
    <citation type="journal article" date="2013" name="Genome Biol.">
        <title>Draft genome of the mountain pine beetle, Dendroctonus ponderosae Hopkins, a major forest pest.</title>
        <authorList>
            <person name="Keeling C.I."/>
            <person name="Yuen M.M."/>
            <person name="Liao N.Y."/>
            <person name="Docking T.R."/>
            <person name="Chan S.K."/>
            <person name="Taylor G.A."/>
            <person name="Palmquist D.L."/>
            <person name="Jackman S.D."/>
            <person name="Nguyen A."/>
            <person name="Li M."/>
            <person name="Henderson H."/>
            <person name="Janes J.K."/>
            <person name="Zhao Y."/>
            <person name="Pandoh P."/>
            <person name="Moore R."/>
            <person name="Sperling F.A."/>
            <person name="Huber D.P."/>
            <person name="Birol I."/>
            <person name="Jones S.J."/>
            <person name="Bohlmann J."/>
        </authorList>
    </citation>
    <scope>NUCLEOTIDE SEQUENCE</scope>
</reference>
<dbReference type="EMBL" id="KB741044">
    <property type="protein sequence ID" value="ENN74510.1"/>
    <property type="molecule type" value="Genomic_DNA"/>
</dbReference>
<protein>
    <submittedName>
        <fullName evidence="1">Uncharacterized protein</fullName>
    </submittedName>
</protein>
<sequence>MHRGKTKRSSKASIFSPDNVKNFYSGIAEDIVGGIPDEQNGPGAYLTSIVPPLVPFCFSDLTFNEVRDAMDSLKAKNAQDIFGLNMKVIKTVKNVILIPLTKLINVCFKANVFPDVLKKAIVVPIHKKGSPNYPENYRPISLLLMISKIFKKCMALQLVRLFEGIELFSPRQFGFPQGKDAVMGILDHVTNPFLSSQ</sequence>
<gene>
    <name evidence="1" type="ORF">YQE_08909</name>
</gene>
<accession>N6TYY3</accession>
<dbReference type="PANTHER" id="PTHR19446">
    <property type="entry name" value="REVERSE TRANSCRIPTASES"/>
    <property type="match status" value="1"/>
</dbReference>
<dbReference type="AlphaFoldDB" id="N6TYY3"/>
<dbReference type="OMA" id="ILERIMY"/>
<feature type="non-terminal residue" evidence="1">
    <location>
        <position position="1"/>
    </location>
</feature>